<keyword evidence="3" id="KW-1185">Reference proteome</keyword>
<accession>A0AAQ3X650</accession>
<dbReference type="AlphaFoldDB" id="A0AAQ3X650"/>
<reference evidence="1 3" key="1">
    <citation type="submission" date="2024-02" db="EMBL/GenBank/DDBJ databases">
        <title>High-quality chromosome-scale genome assembly of Pensacola bahiagrass (Paspalum notatum Flugge var. saurae).</title>
        <authorList>
            <person name="Vega J.M."/>
            <person name="Podio M."/>
            <person name="Orjuela J."/>
            <person name="Siena L.A."/>
            <person name="Pessino S.C."/>
            <person name="Combes M.C."/>
            <person name="Mariac C."/>
            <person name="Albertini E."/>
            <person name="Pupilli F."/>
            <person name="Ortiz J.P.A."/>
            <person name="Leblanc O."/>
        </authorList>
    </citation>
    <scope>NUCLEOTIDE SEQUENCE [LARGE SCALE GENOMIC DNA]</scope>
    <source>
        <strain evidence="1">R1</strain>
        <tissue evidence="1">Leaf</tissue>
    </source>
</reference>
<dbReference type="EMBL" id="CP144751">
    <property type="protein sequence ID" value="WVZ87118.1"/>
    <property type="molecule type" value="Genomic_DNA"/>
</dbReference>
<evidence type="ECO:0000313" key="2">
    <source>
        <dbReference type="EMBL" id="WVZ87119.1"/>
    </source>
</evidence>
<evidence type="ECO:0000313" key="3">
    <source>
        <dbReference type="Proteomes" id="UP001341281"/>
    </source>
</evidence>
<dbReference type="Proteomes" id="UP001341281">
    <property type="component" value="Chromosome 07"/>
</dbReference>
<protein>
    <submittedName>
        <fullName evidence="1">Uncharacterized protein</fullName>
    </submittedName>
</protein>
<dbReference type="EMBL" id="CP144751">
    <property type="protein sequence ID" value="WVZ87119.1"/>
    <property type="molecule type" value="Genomic_DNA"/>
</dbReference>
<proteinExistence type="predicted"/>
<name>A0AAQ3X650_PASNO</name>
<sequence>MAIPAASGSDGSVVNVAEVGGEQQGGSGWMFLGVYGCGDGEERQPGGVVRMGVCLWALCIAAA</sequence>
<organism evidence="1 3">
    <name type="scientific">Paspalum notatum var. saurae</name>
    <dbReference type="NCBI Taxonomy" id="547442"/>
    <lineage>
        <taxon>Eukaryota</taxon>
        <taxon>Viridiplantae</taxon>
        <taxon>Streptophyta</taxon>
        <taxon>Embryophyta</taxon>
        <taxon>Tracheophyta</taxon>
        <taxon>Spermatophyta</taxon>
        <taxon>Magnoliopsida</taxon>
        <taxon>Liliopsida</taxon>
        <taxon>Poales</taxon>
        <taxon>Poaceae</taxon>
        <taxon>PACMAD clade</taxon>
        <taxon>Panicoideae</taxon>
        <taxon>Andropogonodae</taxon>
        <taxon>Paspaleae</taxon>
        <taxon>Paspalinae</taxon>
        <taxon>Paspalum</taxon>
    </lineage>
</organism>
<evidence type="ECO:0000313" key="1">
    <source>
        <dbReference type="EMBL" id="WVZ87118.1"/>
    </source>
</evidence>
<gene>
    <name evidence="1" type="ORF">U9M48_033810</name>
    <name evidence="2" type="ORF">U9M48_033811</name>
</gene>